<comment type="caution">
    <text evidence="1">The sequence shown here is derived from an EMBL/GenBank/DDBJ whole genome shotgun (WGS) entry which is preliminary data.</text>
</comment>
<evidence type="ECO:0000313" key="2">
    <source>
        <dbReference type="Proteomes" id="UP000266016"/>
    </source>
</evidence>
<sequence length="97" mass="11442">MAFGIKRKDLEEWKCRIDAGEIAFLTHYWLDDRFPDCKTVTKVGCKDLDRLAKWGQQYGLKREWIDLRKDGYSHFDLLGEKQKQILAAEGIHEKLIT</sequence>
<gene>
    <name evidence="1" type="ORF">D1953_17125</name>
</gene>
<proteinExistence type="predicted"/>
<protein>
    <recommendedName>
        <fullName evidence="3">YneQ</fullName>
    </recommendedName>
</protein>
<evidence type="ECO:0000313" key="1">
    <source>
        <dbReference type="EMBL" id="RID82852.1"/>
    </source>
</evidence>
<dbReference type="RefSeq" id="WP_119118384.1">
    <property type="nucleotide sequence ID" value="NZ_QWVS01000041.1"/>
</dbReference>
<dbReference type="AlphaFoldDB" id="A0A398AZ73"/>
<keyword evidence="2" id="KW-1185">Reference proteome</keyword>
<organism evidence="1 2">
    <name type="scientific">Peribacillus asahii</name>
    <dbReference type="NCBI Taxonomy" id="228899"/>
    <lineage>
        <taxon>Bacteria</taxon>
        <taxon>Bacillati</taxon>
        <taxon>Bacillota</taxon>
        <taxon>Bacilli</taxon>
        <taxon>Bacillales</taxon>
        <taxon>Bacillaceae</taxon>
        <taxon>Peribacillus</taxon>
    </lineage>
</organism>
<dbReference type="EMBL" id="QWVS01000041">
    <property type="protein sequence ID" value="RID82852.1"/>
    <property type="molecule type" value="Genomic_DNA"/>
</dbReference>
<accession>A0A398AZ73</accession>
<name>A0A398AZ73_9BACI</name>
<evidence type="ECO:0008006" key="3">
    <source>
        <dbReference type="Google" id="ProtNLM"/>
    </source>
</evidence>
<reference evidence="1 2" key="1">
    <citation type="submission" date="2018-08" db="EMBL/GenBank/DDBJ databases">
        <title>Bacillus jemisoniae sp. nov., Bacillus chryseoplanitiae sp. nov., Bacillus resnikiae sp. nov., and Bacillus frankliniae sp. nov., isolated from Viking spacecraft and associated surfaces.</title>
        <authorList>
            <person name="Seuylemezian A."/>
            <person name="Vaishampayan P."/>
        </authorList>
    </citation>
    <scope>NUCLEOTIDE SEQUENCE [LARGE SCALE GENOMIC DNA]</scope>
    <source>
        <strain evidence="1 2">MA001</strain>
    </source>
</reference>
<dbReference type="Proteomes" id="UP000266016">
    <property type="component" value="Unassembled WGS sequence"/>
</dbReference>